<feature type="compositionally biased region" description="Low complexity" evidence="1">
    <location>
        <begin position="154"/>
        <end position="172"/>
    </location>
</feature>
<dbReference type="Gramene" id="TraesCS4B03G0165200.1">
    <property type="protein sequence ID" value="TraesCS4B03G0165200.1.CDS"/>
    <property type="gene ID" value="TraesCS4B03G0165200"/>
</dbReference>
<dbReference type="OrthoDB" id="2445133at2759"/>
<evidence type="ECO:0000256" key="1">
    <source>
        <dbReference type="SAM" id="MobiDB-lite"/>
    </source>
</evidence>
<evidence type="ECO:0000259" key="2">
    <source>
        <dbReference type="Pfam" id="PF00789"/>
    </source>
</evidence>
<feature type="compositionally biased region" description="Basic and acidic residues" evidence="1">
    <location>
        <begin position="195"/>
        <end position="204"/>
    </location>
</feature>
<reference evidence="3" key="1">
    <citation type="submission" date="2018-08" db="EMBL/GenBank/DDBJ databases">
        <authorList>
            <person name="Rossello M."/>
        </authorList>
    </citation>
    <scope>NUCLEOTIDE SEQUENCE [LARGE SCALE GENOMIC DNA]</scope>
    <source>
        <strain evidence="3">cv. Chinese Spring</strain>
    </source>
</reference>
<organism evidence="3">
    <name type="scientific">Triticum aestivum</name>
    <name type="common">Wheat</name>
    <dbReference type="NCBI Taxonomy" id="4565"/>
    <lineage>
        <taxon>Eukaryota</taxon>
        <taxon>Viridiplantae</taxon>
        <taxon>Streptophyta</taxon>
        <taxon>Embryophyta</taxon>
        <taxon>Tracheophyta</taxon>
        <taxon>Spermatophyta</taxon>
        <taxon>Magnoliopsida</taxon>
        <taxon>Liliopsida</taxon>
        <taxon>Poales</taxon>
        <taxon>Poaceae</taxon>
        <taxon>BOP clade</taxon>
        <taxon>Pooideae</taxon>
        <taxon>Triticodae</taxon>
        <taxon>Triticeae</taxon>
        <taxon>Triticinae</taxon>
        <taxon>Triticum</taxon>
    </lineage>
</organism>
<dbReference type="AlphaFoldDB" id="A0A3B6IPS5"/>
<sequence length="493" mass="53164">MEITLNSLTYKGSIPDAINQSRREKKLFVIYISGQDEMSSSLEQSTLVDEHVAAVISRCCIFLQLKQGDVDALQFSAIYPQKSVPSISVVGLNGAMLWNHEGYISPEDLKESIDKAWAALQLQETAATLLAASLASRMSEPANTASTTMPGEDGSSTSENHSNSSGQSSESSAVRGFANSTDLVAQPPSSTSHAELLKTSEIPKSDSAPCNITAEEKLDSACQALLPDFPASSNVDSSTDPNQTGSTPSPKRKNMVDGNSTKVPSKPASSLPTRSTPQLPVEQDKETTSRAIEVTTDSAKKDDIQLAIRMPDGPSLQIKLTKEDVLRKVKTFVDENQDLETTLYELGIETRQALVVVPNRQSVKVARHQSSLPSSDLDRTGDTDRSGGWGFLGAALSYVNPLSYLRGNPTPSNPDQLGNEGSQQYRPSSQSQPLRGDGSQQTATHSSGNTLRRRPQQFGGNIHTLSSEEQDPSDNRNVFWNGNSTEFGGDEKK</sequence>
<dbReference type="Gramene" id="TraesCS4B02G073900.2">
    <property type="protein sequence ID" value="TraesCS4B02G073900.2"/>
    <property type="gene ID" value="TraesCS4B02G073900"/>
</dbReference>
<dbReference type="Gene3D" id="3.10.20.90">
    <property type="entry name" value="Phosphatidylinositol 3-kinase Catalytic Subunit, Chain A, domain 1"/>
    <property type="match status" value="1"/>
</dbReference>
<dbReference type="Gramene" id="TraesRN4B0100173200.1">
    <property type="protein sequence ID" value="TraesRN4B0100173200.1"/>
    <property type="gene ID" value="TraesRN4B0100173200"/>
</dbReference>
<reference evidence="3" key="2">
    <citation type="submission" date="2018-10" db="UniProtKB">
        <authorList>
            <consortium name="EnsemblPlants"/>
        </authorList>
    </citation>
    <scope>IDENTIFICATION</scope>
</reference>
<feature type="region of interest" description="Disordered" evidence="1">
    <location>
        <begin position="405"/>
        <end position="493"/>
    </location>
</feature>
<evidence type="ECO:0000313" key="3">
    <source>
        <dbReference type="EnsemblPlants" id="TraesCS4B02G073900.2"/>
    </source>
</evidence>
<dbReference type="SUPFAM" id="SSF52833">
    <property type="entry name" value="Thioredoxin-like"/>
    <property type="match status" value="1"/>
</dbReference>
<dbReference type="Proteomes" id="UP000019116">
    <property type="component" value="Chromosome 4B"/>
</dbReference>
<accession>A0A3B6IPS5</accession>
<feature type="domain" description="UBX" evidence="2">
    <location>
        <begin position="300"/>
        <end position="346"/>
    </location>
</feature>
<dbReference type="Pfam" id="PF23187">
    <property type="entry name" value="UBX7_N"/>
    <property type="match status" value="1"/>
</dbReference>
<dbReference type="PANTHER" id="PTHR47770:SF1">
    <property type="entry name" value="PLANT UBX DOMAIN-CONTAINING PROTEIN 11"/>
    <property type="match status" value="1"/>
</dbReference>
<dbReference type="Gramene" id="TraesPARA_EIv1.0_1323240.5">
    <property type="protein sequence ID" value="TraesPARA_EIv1.0_1323240.5.CDS"/>
    <property type="gene ID" value="TraesPARA_EIv1.0_1323240"/>
</dbReference>
<dbReference type="Gramene" id="TraesPARA_EIv1.0_1323240.10">
    <property type="protein sequence ID" value="TraesPARA_EIv1.0_1323240.10.CDS"/>
    <property type="gene ID" value="TraesPARA_EIv1.0_1323240"/>
</dbReference>
<feature type="region of interest" description="Disordered" evidence="1">
    <location>
        <begin position="229"/>
        <end position="293"/>
    </location>
</feature>
<feature type="compositionally biased region" description="Polar residues" evidence="1">
    <location>
        <begin position="231"/>
        <end position="249"/>
    </location>
</feature>
<feature type="compositionally biased region" description="Polar residues" evidence="1">
    <location>
        <begin position="438"/>
        <end position="450"/>
    </location>
</feature>
<dbReference type="InterPro" id="IPR036249">
    <property type="entry name" value="Thioredoxin-like_sf"/>
</dbReference>
<feature type="region of interest" description="Disordered" evidence="1">
    <location>
        <begin position="140"/>
        <end position="208"/>
    </location>
</feature>
<dbReference type="SUPFAM" id="SSF54236">
    <property type="entry name" value="Ubiquitin-like"/>
    <property type="match status" value="1"/>
</dbReference>
<dbReference type="EnsemblPlants" id="TraesCS4B02G073900.2">
    <property type="protein sequence ID" value="TraesCS4B02G073900.2"/>
    <property type="gene ID" value="TraesCS4B02G073900"/>
</dbReference>
<dbReference type="PANTHER" id="PTHR47770">
    <property type="entry name" value="PLANT UBX DOMAIN-CONTAINING PROTEIN 11"/>
    <property type="match status" value="1"/>
</dbReference>
<feature type="compositionally biased region" description="Polar residues" evidence="1">
    <location>
        <begin position="409"/>
        <end position="421"/>
    </location>
</feature>
<dbReference type="InterPro" id="IPR029071">
    <property type="entry name" value="Ubiquitin-like_domsf"/>
</dbReference>
<proteinExistence type="predicted"/>
<feature type="compositionally biased region" description="Polar residues" evidence="1">
    <location>
        <begin position="475"/>
        <end position="486"/>
    </location>
</feature>
<feature type="compositionally biased region" description="Polar residues" evidence="1">
    <location>
        <begin position="257"/>
        <end position="278"/>
    </location>
</feature>
<feature type="compositionally biased region" description="Polar residues" evidence="1">
    <location>
        <begin position="178"/>
        <end position="193"/>
    </location>
</feature>
<protein>
    <recommendedName>
        <fullName evidence="2">UBX domain-containing protein</fullName>
    </recommendedName>
</protein>
<keyword evidence="4" id="KW-1185">Reference proteome</keyword>
<dbReference type="Gene3D" id="3.40.30.10">
    <property type="entry name" value="Glutaredoxin"/>
    <property type="match status" value="1"/>
</dbReference>
<dbReference type="InterPro" id="IPR001012">
    <property type="entry name" value="UBX_dom"/>
</dbReference>
<dbReference type="Gramene" id="TraesPARA_EIv1.0_1323240.4">
    <property type="protein sequence ID" value="TraesPARA_EIv1.0_1323240.4.CDS"/>
    <property type="gene ID" value="TraesPARA_EIv1.0_1323240"/>
</dbReference>
<evidence type="ECO:0000313" key="4">
    <source>
        <dbReference type="Proteomes" id="UP000019116"/>
    </source>
</evidence>
<gene>
    <name evidence="3" type="primary">LOC123091092</name>
</gene>
<dbReference type="SMR" id="A0A3B6IPS5"/>
<feature type="compositionally biased region" description="Low complexity" evidence="1">
    <location>
        <begin position="422"/>
        <end position="433"/>
    </location>
</feature>
<dbReference type="Pfam" id="PF00789">
    <property type="entry name" value="UBX"/>
    <property type="match status" value="1"/>
</dbReference>
<name>A0A3B6IPS5_WHEAT</name>